<evidence type="ECO:0000313" key="3">
    <source>
        <dbReference type="Proteomes" id="UP000256478"/>
    </source>
</evidence>
<feature type="domain" description="SnoaL-like" evidence="1">
    <location>
        <begin position="31"/>
        <end position="121"/>
    </location>
</feature>
<sequence length="143" mass="16181">MKTPKTNTDINTDANIDTAKTLASTSPREIVKQWVDAFNAGNAELLSRFYHCDAVNHQVANKPVIGQQAIYQMFSAEFANAEMVCIVENIFQDGEWAILEWKDPIGLRGCGFFHIQNGLIVLQRGYWDRLSFLRAHNLPLPTK</sequence>
<comment type="caution">
    <text evidence="2">The sequence shown here is derived from an EMBL/GenBank/DDBJ whole genome shotgun (WGS) entry which is preliminary data.</text>
</comment>
<reference evidence="2 3" key="1">
    <citation type="submission" date="2018-08" db="EMBL/GenBank/DDBJ databases">
        <title>Thalassotalea euphylliae genome.</title>
        <authorList>
            <person name="Summers S."/>
            <person name="Rice S.A."/>
            <person name="Freckelton M.L."/>
            <person name="Nedved B.T."/>
            <person name="Hadfield M.G."/>
        </authorList>
    </citation>
    <scope>NUCLEOTIDE SEQUENCE [LARGE SCALE GENOMIC DNA]</scope>
    <source>
        <strain evidence="2 3">H1</strain>
    </source>
</reference>
<accession>A0A3E0TW29</accession>
<dbReference type="Gene3D" id="3.10.450.50">
    <property type="match status" value="1"/>
</dbReference>
<protein>
    <submittedName>
        <fullName evidence="2">Nuclear transport factor 2 family protein</fullName>
    </submittedName>
</protein>
<dbReference type="Proteomes" id="UP000256478">
    <property type="component" value="Unassembled WGS sequence"/>
</dbReference>
<evidence type="ECO:0000313" key="2">
    <source>
        <dbReference type="EMBL" id="REL28798.1"/>
    </source>
</evidence>
<dbReference type="OrthoDB" id="1115105at2"/>
<gene>
    <name evidence="2" type="ORF">DXX93_03615</name>
</gene>
<proteinExistence type="predicted"/>
<dbReference type="InterPro" id="IPR032710">
    <property type="entry name" value="NTF2-like_dom_sf"/>
</dbReference>
<dbReference type="AlphaFoldDB" id="A0A3E0TW29"/>
<dbReference type="Pfam" id="PF12680">
    <property type="entry name" value="SnoaL_2"/>
    <property type="match status" value="1"/>
</dbReference>
<evidence type="ECO:0000259" key="1">
    <source>
        <dbReference type="Pfam" id="PF12680"/>
    </source>
</evidence>
<dbReference type="InterPro" id="IPR037401">
    <property type="entry name" value="SnoaL-like"/>
</dbReference>
<organism evidence="2 3">
    <name type="scientific">Thalassotalea euphylliae</name>
    <dbReference type="NCBI Taxonomy" id="1655234"/>
    <lineage>
        <taxon>Bacteria</taxon>
        <taxon>Pseudomonadati</taxon>
        <taxon>Pseudomonadota</taxon>
        <taxon>Gammaproteobacteria</taxon>
        <taxon>Alteromonadales</taxon>
        <taxon>Colwelliaceae</taxon>
        <taxon>Thalassotalea</taxon>
    </lineage>
</organism>
<dbReference type="SUPFAM" id="SSF54427">
    <property type="entry name" value="NTF2-like"/>
    <property type="match status" value="1"/>
</dbReference>
<dbReference type="EMBL" id="QUOU01000001">
    <property type="protein sequence ID" value="REL28798.1"/>
    <property type="molecule type" value="Genomic_DNA"/>
</dbReference>
<name>A0A3E0TW29_9GAMM</name>